<dbReference type="InterPro" id="IPR058678">
    <property type="entry name" value="ARM_PUB"/>
</dbReference>
<proteinExistence type="predicted"/>
<evidence type="ECO:0000256" key="1">
    <source>
        <dbReference type="ARBA" id="ARBA00022737"/>
    </source>
</evidence>
<evidence type="ECO:0000313" key="5">
    <source>
        <dbReference type="EMBL" id="KAJ8442723.1"/>
    </source>
</evidence>
<dbReference type="InterPro" id="IPR016024">
    <property type="entry name" value="ARM-type_fold"/>
</dbReference>
<dbReference type="EMBL" id="JAKOGI010000135">
    <property type="protein sequence ID" value="KAJ8442723.1"/>
    <property type="molecule type" value="Genomic_DNA"/>
</dbReference>
<feature type="repeat" description="ARM" evidence="3">
    <location>
        <begin position="13"/>
        <end position="55"/>
    </location>
</feature>
<dbReference type="OrthoDB" id="7537227at2759"/>
<keyword evidence="1" id="KW-0677">Repeat</keyword>
<accession>A0A9Q1QHG7</accession>
<protein>
    <recommendedName>
        <fullName evidence="4">U-box domain-containing protein</fullName>
    </recommendedName>
</protein>
<dbReference type="SMART" id="SM00185">
    <property type="entry name" value="ARM"/>
    <property type="match status" value="2"/>
</dbReference>
<comment type="caution">
    <text evidence="5">The sequence shown here is derived from an EMBL/GenBank/DDBJ whole genome shotgun (WGS) entry which is preliminary data.</text>
</comment>
<feature type="domain" description="U-box" evidence="4">
    <location>
        <begin position="94"/>
        <end position="215"/>
    </location>
</feature>
<name>A0A9Q1QHG7_9CARY</name>
<gene>
    <name evidence="5" type="ORF">Cgig2_011643</name>
</gene>
<keyword evidence="6" id="KW-1185">Reference proteome</keyword>
<dbReference type="InterPro" id="IPR011989">
    <property type="entry name" value="ARM-like"/>
</dbReference>
<dbReference type="PANTHER" id="PTHR23315:SF256">
    <property type="entry name" value="ARM REPEAT SUPERFAMILY PROTEIN"/>
    <property type="match status" value="1"/>
</dbReference>
<sequence length="277" mass="29813">MNNKNKVKIVTSGAIPPLVEFLRFQNNKLPELATAAILTLSAAAPNRPIIASSGAAPLLVKILISGSIQGKVDAVTALYNLSSIERAGFNLDPSAVSPLLSLLKESKKYSKFAEKTTFLLEILSTFVEGRNAISDCCGGILTLVETVEDGSRASMEHAVGALLSLCQSCRSKYRELILNEGAIPGLLRLTVEGTTKAQERARLLLDLLRDTPQDNGLSSAILEEIVYDIATKVDGALKAPETAQKLLQDMLHRSMELSMNRMQLCAPSYKLSGTQPS</sequence>
<dbReference type="Gene3D" id="1.25.10.10">
    <property type="entry name" value="Leucine-rich Repeat Variant"/>
    <property type="match status" value="2"/>
</dbReference>
<dbReference type="Pfam" id="PF00514">
    <property type="entry name" value="Arm"/>
    <property type="match status" value="1"/>
</dbReference>
<dbReference type="AlphaFoldDB" id="A0A9Q1QHG7"/>
<keyword evidence="2" id="KW-0833">Ubl conjugation pathway</keyword>
<evidence type="ECO:0000313" key="6">
    <source>
        <dbReference type="Proteomes" id="UP001153076"/>
    </source>
</evidence>
<dbReference type="Pfam" id="PF25598">
    <property type="entry name" value="ARM_PUB"/>
    <property type="match status" value="1"/>
</dbReference>
<dbReference type="PANTHER" id="PTHR23315">
    <property type="entry name" value="U BOX DOMAIN-CONTAINING"/>
    <property type="match status" value="1"/>
</dbReference>
<evidence type="ECO:0000256" key="2">
    <source>
        <dbReference type="ARBA" id="ARBA00022786"/>
    </source>
</evidence>
<organism evidence="5 6">
    <name type="scientific">Carnegiea gigantea</name>
    <dbReference type="NCBI Taxonomy" id="171969"/>
    <lineage>
        <taxon>Eukaryota</taxon>
        <taxon>Viridiplantae</taxon>
        <taxon>Streptophyta</taxon>
        <taxon>Embryophyta</taxon>
        <taxon>Tracheophyta</taxon>
        <taxon>Spermatophyta</taxon>
        <taxon>Magnoliopsida</taxon>
        <taxon>eudicotyledons</taxon>
        <taxon>Gunneridae</taxon>
        <taxon>Pentapetalae</taxon>
        <taxon>Caryophyllales</taxon>
        <taxon>Cactineae</taxon>
        <taxon>Cactaceae</taxon>
        <taxon>Cactoideae</taxon>
        <taxon>Echinocereeae</taxon>
        <taxon>Carnegiea</taxon>
    </lineage>
</organism>
<dbReference type="PROSITE" id="PS50176">
    <property type="entry name" value="ARM_REPEAT"/>
    <property type="match status" value="1"/>
</dbReference>
<evidence type="ECO:0000256" key="3">
    <source>
        <dbReference type="PROSITE-ProRule" id="PRU00259"/>
    </source>
</evidence>
<reference evidence="5" key="1">
    <citation type="submission" date="2022-04" db="EMBL/GenBank/DDBJ databases">
        <title>Carnegiea gigantea Genome sequencing and assembly v2.</title>
        <authorList>
            <person name="Copetti D."/>
            <person name="Sanderson M.J."/>
            <person name="Burquez A."/>
            <person name="Wojciechowski M.F."/>
        </authorList>
    </citation>
    <scope>NUCLEOTIDE SEQUENCE</scope>
    <source>
        <strain evidence="5">SGP5-SGP5p</strain>
        <tissue evidence="5">Aerial part</tissue>
    </source>
</reference>
<dbReference type="Proteomes" id="UP001153076">
    <property type="component" value="Unassembled WGS sequence"/>
</dbReference>
<dbReference type="InterPro" id="IPR000225">
    <property type="entry name" value="Armadillo"/>
</dbReference>
<dbReference type="SUPFAM" id="SSF48371">
    <property type="entry name" value="ARM repeat"/>
    <property type="match status" value="1"/>
</dbReference>
<evidence type="ECO:0000259" key="4">
    <source>
        <dbReference type="Pfam" id="PF25598"/>
    </source>
</evidence>